<comment type="similarity">
    <text evidence="1 3">Belongs to the UPF0122 family.</text>
</comment>
<dbReference type="SUPFAM" id="SSF88659">
    <property type="entry name" value="Sigma3 and sigma4 domains of RNA polymerase sigma factors"/>
    <property type="match status" value="1"/>
</dbReference>
<evidence type="ECO:0000313" key="4">
    <source>
        <dbReference type="EMBL" id="APS42232.1"/>
    </source>
</evidence>
<dbReference type="NCBIfam" id="NF045758">
    <property type="entry name" value="YlxM"/>
    <property type="match status" value="1"/>
</dbReference>
<dbReference type="Pfam" id="PF04297">
    <property type="entry name" value="UPF0122"/>
    <property type="match status" value="1"/>
</dbReference>
<evidence type="ECO:0000256" key="1">
    <source>
        <dbReference type="ARBA" id="ARBA00008720"/>
    </source>
</evidence>
<proteinExistence type="inferred from homology"/>
<dbReference type="AlphaFoldDB" id="A0A1L6RCN4"/>
<dbReference type="OrthoDB" id="6392at2"/>
<dbReference type="InterPro" id="IPR013324">
    <property type="entry name" value="RNA_pol_sigma_r3/r4-like"/>
</dbReference>
<evidence type="ECO:0000313" key="5">
    <source>
        <dbReference type="Proteomes" id="UP000185473"/>
    </source>
</evidence>
<reference evidence="4 5" key="1">
    <citation type="submission" date="2016-02" db="EMBL/GenBank/DDBJ databases">
        <title>Complete Genome Sequence of Weissella jogaejeotgali FOL01.</title>
        <authorList>
            <person name="Lee J.-H."/>
            <person name="Ku H.-J."/>
        </authorList>
    </citation>
    <scope>NUCLEOTIDE SEQUENCE [LARGE SCALE GENOMIC DNA]</scope>
    <source>
        <strain evidence="4 5">FOL01</strain>
    </source>
</reference>
<dbReference type="InterPro" id="IPR054831">
    <property type="entry name" value="UPF0122_fam_protein"/>
</dbReference>
<sequence length="113" mass="13641">MELEKSMRLNMLFDFYQPLLTVKQNNYLQLYYADDYSLGEIAEEYQVSRQAVYDNIKRSTQLLENYEDRLHLYGDYQNRQQAADHLNDYIQQNYPDDEALIRLASRLLTLEEE</sequence>
<dbReference type="KEGG" id="wjo:FOL01_1373"/>
<dbReference type="Proteomes" id="UP000185473">
    <property type="component" value="Chromosome"/>
</dbReference>
<dbReference type="NCBIfam" id="NF001068">
    <property type="entry name" value="PRK00118.1-4"/>
    <property type="match status" value="1"/>
</dbReference>
<dbReference type="InterPro" id="IPR007394">
    <property type="entry name" value="UPF0122"/>
</dbReference>
<dbReference type="InterPro" id="IPR036388">
    <property type="entry name" value="WH-like_DNA-bd_sf"/>
</dbReference>
<dbReference type="PANTHER" id="PTHR40083:SF1">
    <property type="entry name" value="UPF0122 PROTEIN YLXM"/>
    <property type="match status" value="1"/>
</dbReference>
<dbReference type="Gene3D" id="1.10.10.10">
    <property type="entry name" value="Winged helix-like DNA-binding domain superfamily/Winged helix DNA-binding domain"/>
    <property type="match status" value="1"/>
</dbReference>
<dbReference type="HAMAP" id="MF_00245">
    <property type="entry name" value="UPF0122"/>
    <property type="match status" value="1"/>
</dbReference>
<dbReference type="RefSeq" id="WP_075269984.1">
    <property type="nucleotide sequence ID" value="NZ_CP014332.1"/>
</dbReference>
<evidence type="ECO:0000256" key="2">
    <source>
        <dbReference type="ARBA" id="ARBA00024764"/>
    </source>
</evidence>
<comment type="function">
    <text evidence="2 3">Might take part in the signal recognition particle (SRP) pathway. This is inferred from the conservation of its genetic proximity to ftsY/ffh. May be a regulatory protein.</text>
</comment>
<name>A0A1L6RCN4_9LACO</name>
<keyword evidence="5" id="KW-1185">Reference proteome</keyword>
<accession>A0A1L6RCN4</accession>
<organism evidence="4 5">
    <name type="scientific">Weissella jogaejeotgali</name>
    <dbReference type="NCBI Taxonomy" id="1631871"/>
    <lineage>
        <taxon>Bacteria</taxon>
        <taxon>Bacillati</taxon>
        <taxon>Bacillota</taxon>
        <taxon>Bacilli</taxon>
        <taxon>Lactobacillales</taxon>
        <taxon>Lactobacillaceae</taxon>
        <taxon>Weissella</taxon>
    </lineage>
</organism>
<dbReference type="PANTHER" id="PTHR40083">
    <property type="entry name" value="UPF0122 PROTEIN CBO2450/CLC_2298"/>
    <property type="match status" value="1"/>
</dbReference>
<dbReference type="NCBIfam" id="NF001070">
    <property type="entry name" value="PRK00118.1-6"/>
    <property type="match status" value="1"/>
</dbReference>
<gene>
    <name evidence="4" type="ORF">FOL01_1373</name>
</gene>
<protein>
    <recommendedName>
        <fullName evidence="3">UPF0122 protein FOL01_1373</fullName>
    </recommendedName>
</protein>
<dbReference type="STRING" id="1631871.FOL01_1373"/>
<dbReference type="EMBL" id="CP014332">
    <property type="protein sequence ID" value="APS42232.1"/>
    <property type="molecule type" value="Genomic_DNA"/>
</dbReference>
<evidence type="ECO:0000256" key="3">
    <source>
        <dbReference type="HAMAP-Rule" id="MF_00245"/>
    </source>
</evidence>